<dbReference type="AlphaFoldDB" id="A0A3E1KE01"/>
<organism evidence="2 3">
    <name type="scientific">Wenzhouxiangella sediminis</name>
    <dbReference type="NCBI Taxonomy" id="1792836"/>
    <lineage>
        <taxon>Bacteria</taxon>
        <taxon>Pseudomonadati</taxon>
        <taxon>Pseudomonadota</taxon>
        <taxon>Gammaproteobacteria</taxon>
        <taxon>Chromatiales</taxon>
        <taxon>Wenzhouxiangellaceae</taxon>
        <taxon>Wenzhouxiangella</taxon>
    </lineage>
</organism>
<name>A0A3E1KE01_9GAMM</name>
<dbReference type="RefSeq" id="WP_116649160.1">
    <property type="nucleotide sequence ID" value="NZ_QUZK01000003.1"/>
</dbReference>
<dbReference type="GO" id="GO:0016747">
    <property type="term" value="F:acyltransferase activity, transferring groups other than amino-acyl groups"/>
    <property type="evidence" value="ECO:0007669"/>
    <property type="project" value="InterPro"/>
</dbReference>
<comment type="caution">
    <text evidence="2">The sequence shown here is derived from an EMBL/GenBank/DDBJ whole genome shotgun (WGS) entry which is preliminary data.</text>
</comment>
<dbReference type="Gene3D" id="3.40.630.30">
    <property type="match status" value="1"/>
</dbReference>
<sequence length="182" mass="21026">MNQAGEGATPQFTYHPGWTELTEQDAQDVIEFWKREKALPGGQDPRRRVSQVVMFARDADGEVAAVGTAVPQWPPQLAQPVYYYRSFVSPKWRHTRVVYNLLRKAVRLLEADAQEHDWPCIGVLLELENQRFGETGRMPVWPRIEFVYIGRSPRGLECRVHWFRKAKLKNPGEQVSQARPAQ</sequence>
<dbReference type="EMBL" id="QUZK01000003">
    <property type="protein sequence ID" value="RFF32846.1"/>
    <property type="molecule type" value="Genomic_DNA"/>
</dbReference>
<feature type="domain" description="N-acetyltransferase" evidence="1">
    <location>
        <begin position="16"/>
        <end position="154"/>
    </location>
</feature>
<dbReference type="PROSITE" id="PS51186">
    <property type="entry name" value="GNAT"/>
    <property type="match status" value="1"/>
</dbReference>
<evidence type="ECO:0000259" key="1">
    <source>
        <dbReference type="PROSITE" id="PS51186"/>
    </source>
</evidence>
<dbReference type="OrthoDB" id="5733524at2"/>
<protein>
    <recommendedName>
        <fullName evidence="1">N-acetyltransferase domain-containing protein</fullName>
    </recommendedName>
</protein>
<dbReference type="InterPro" id="IPR016181">
    <property type="entry name" value="Acyl_CoA_acyltransferase"/>
</dbReference>
<dbReference type="Proteomes" id="UP000260351">
    <property type="component" value="Unassembled WGS sequence"/>
</dbReference>
<keyword evidence="3" id="KW-1185">Reference proteome</keyword>
<evidence type="ECO:0000313" key="3">
    <source>
        <dbReference type="Proteomes" id="UP000260351"/>
    </source>
</evidence>
<gene>
    <name evidence="2" type="ORF">DZC52_00485</name>
</gene>
<reference evidence="2 3" key="1">
    <citation type="submission" date="2018-08" db="EMBL/GenBank/DDBJ databases">
        <title>Wenzhouxiangella salilacus sp. nov., a novel bacterium isolated from a saline lake in Xinjiang Province, China.</title>
        <authorList>
            <person name="Han S."/>
        </authorList>
    </citation>
    <scope>NUCLEOTIDE SEQUENCE [LARGE SCALE GENOMIC DNA]</scope>
    <source>
        <strain evidence="2 3">XDB06</strain>
    </source>
</reference>
<dbReference type="InterPro" id="IPR000182">
    <property type="entry name" value="GNAT_dom"/>
</dbReference>
<evidence type="ECO:0000313" key="2">
    <source>
        <dbReference type="EMBL" id="RFF32846.1"/>
    </source>
</evidence>
<dbReference type="SUPFAM" id="SSF55729">
    <property type="entry name" value="Acyl-CoA N-acyltransferases (Nat)"/>
    <property type="match status" value="1"/>
</dbReference>
<proteinExistence type="predicted"/>
<accession>A0A3E1KE01</accession>